<evidence type="ECO:0000313" key="6">
    <source>
        <dbReference type="Proteomes" id="UP000198891"/>
    </source>
</evidence>
<dbReference type="EMBL" id="FNPZ01000001">
    <property type="protein sequence ID" value="SDY73168.1"/>
    <property type="molecule type" value="Genomic_DNA"/>
</dbReference>
<organism evidence="5 6">
    <name type="scientific">Herbiconiux ginsengi</name>
    <dbReference type="NCBI Taxonomy" id="381665"/>
    <lineage>
        <taxon>Bacteria</taxon>
        <taxon>Bacillati</taxon>
        <taxon>Actinomycetota</taxon>
        <taxon>Actinomycetes</taxon>
        <taxon>Micrococcales</taxon>
        <taxon>Microbacteriaceae</taxon>
        <taxon>Herbiconiux</taxon>
    </lineage>
</organism>
<gene>
    <name evidence="5" type="ORF">SAMN05216554_1324</name>
</gene>
<name>A0A1H3MA63_9MICO</name>
<dbReference type="SUPFAM" id="SSF46785">
    <property type="entry name" value="Winged helix' DNA-binding domain"/>
    <property type="match status" value="2"/>
</dbReference>
<dbReference type="InterPro" id="IPR036388">
    <property type="entry name" value="WH-like_DNA-bd_sf"/>
</dbReference>
<sequence length="342" mass="37871">MRALDTLDDLDRRIVVAMQHDGRASWRAIAEMVGSSTATVARRGQSLIASGVIKVAINPALGATGQIDSFFIRINCAPGTQLMVAEQLVAHEDVRFITVVTGQYDIIAELVVKGGATHYPQLLEELQSIQGVERWRSDLVMHIYKVSFDWGRQLFADTLALPDAGNGFERYAEPESCNPTHFDASDWKIIDALRDDGRETFQAIADRVGMNESSVRRRFERLRSSKCIDILTLVPAPALGMGAETLLTVKVTPSRMDAVALELAKHPAIRYLAATLDENSLFCEVILPSTDDLYGFITSTLSQLDGVEGWTASMELLFLKRGFIETPWWRSQVAQTEKKPAA</sequence>
<dbReference type="AlphaFoldDB" id="A0A1H3MA63"/>
<dbReference type="GO" id="GO:0043565">
    <property type="term" value="F:sequence-specific DNA binding"/>
    <property type="evidence" value="ECO:0007669"/>
    <property type="project" value="InterPro"/>
</dbReference>
<dbReference type="STRING" id="381665.SAMN05216554_1324"/>
<dbReference type="Pfam" id="PF13404">
    <property type="entry name" value="HTH_AsnC-type"/>
    <property type="match status" value="2"/>
</dbReference>
<keyword evidence="6" id="KW-1185">Reference proteome</keyword>
<dbReference type="OrthoDB" id="4050641at2"/>
<evidence type="ECO:0000256" key="2">
    <source>
        <dbReference type="ARBA" id="ARBA00023125"/>
    </source>
</evidence>
<dbReference type="InterPro" id="IPR036390">
    <property type="entry name" value="WH_DNA-bd_sf"/>
</dbReference>
<dbReference type="InterPro" id="IPR019888">
    <property type="entry name" value="Tscrpt_reg_AsnC-like"/>
</dbReference>
<dbReference type="SMART" id="SM00344">
    <property type="entry name" value="HTH_ASNC"/>
    <property type="match status" value="2"/>
</dbReference>
<protein>
    <submittedName>
        <fullName evidence="5">Transcriptional regulator, AsnC family</fullName>
    </submittedName>
</protein>
<dbReference type="Pfam" id="PF01037">
    <property type="entry name" value="AsnC_trans_reg"/>
    <property type="match status" value="2"/>
</dbReference>
<feature type="domain" description="HTH asnC-type" evidence="4">
    <location>
        <begin position="182"/>
        <end position="242"/>
    </location>
</feature>
<dbReference type="PRINTS" id="PR00033">
    <property type="entry name" value="HTHASNC"/>
</dbReference>
<evidence type="ECO:0000259" key="4">
    <source>
        <dbReference type="PROSITE" id="PS50956"/>
    </source>
</evidence>
<dbReference type="RefSeq" id="WP_092550415.1">
    <property type="nucleotide sequence ID" value="NZ_FNPZ01000001.1"/>
</dbReference>
<dbReference type="InterPro" id="IPR011008">
    <property type="entry name" value="Dimeric_a/b-barrel"/>
</dbReference>
<dbReference type="GO" id="GO:0043200">
    <property type="term" value="P:response to amino acid"/>
    <property type="evidence" value="ECO:0007669"/>
    <property type="project" value="TreeGrafter"/>
</dbReference>
<keyword evidence="2" id="KW-0238">DNA-binding</keyword>
<dbReference type="PANTHER" id="PTHR30154">
    <property type="entry name" value="LEUCINE-RESPONSIVE REGULATORY PROTEIN"/>
    <property type="match status" value="1"/>
</dbReference>
<dbReference type="SUPFAM" id="SSF54909">
    <property type="entry name" value="Dimeric alpha+beta barrel"/>
    <property type="match status" value="2"/>
</dbReference>
<evidence type="ECO:0000256" key="1">
    <source>
        <dbReference type="ARBA" id="ARBA00023015"/>
    </source>
</evidence>
<evidence type="ECO:0000256" key="3">
    <source>
        <dbReference type="ARBA" id="ARBA00023163"/>
    </source>
</evidence>
<keyword evidence="1" id="KW-0805">Transcription regulation</keyword>
<dbReference type="Proteomes" id="UP000198891">
    <property type="component" value="Unassembled WGS sequence"/>
</dbReference>
<dbReference type="Gene3D" id="1.10.10.10">
    <property type="entry name" value="Winged helix-like DNA-binding domain superfamily/Winged helix DNA-binding domain"/>
    <property type="match status" value="2"/>
</dbReference>
<dbReference type="GO" id="GO:0005829">
    <property type="term" value="C:cytosol"/>
    <property type="evidence" value="ECO:0007669"/>
    <property type="project" value="TreeGrafter"/>
</dbReference>
<dbReference type="PROSITE" id="PS50956">
    <property type="entry name" value="HTH_ASNC_2"/>
    <property type="match status" value="2"/>
</dbReference>
<feature type="domain" description="HTH asnC-type" evidence="4">
    <location>
        <begin position="7"/>
        <end position="64"/>
    </location>
</feature>
<dbReference type="Gene3D" id="3.30.70.920">
    <property type="match status" value="2"/>
</dbReference>
<keyword evidence="3" id="KW-0804">Transcription</keyword>
<dbReference type="InterPro" id="IPR019887">
    <property type="entry name" value="Tscrpt_reg_AsnC/Lrp_C"/>
</dbReference>
<evidence type="ECO:0000313" key="5">
    <source>
        <dbReference type="EMBL" id="SDY73168.1"/>
    </source>
</evidence>
<proteinExistence type="predicted"/>
<accession>A0A1H3MA63</accession>
<dbReference type="PANTHER" id="PTHR30154:SF34">
    <property type="entry name" value="TRANSCRIPTIONAL REGULATOR AZLB"/>
    <property type="match status" value="1"/>
</dbReference>
<dbReference type="InterPro" id="IPR000485">
    <property type="entry name" value="AsnC-type_HTH_dom"/>
</dbReference>
<reference evidence="5 6" key="1">
    <citation type="submission" date="2016-10" db="EMBL/GenBank/DDBJ databases">
        <authorList>
            <person name="de Groot N.N."/>
        </authorList>
    </citation>
    <scope>NUCLEOTIDE SEQUENCE [LARGE SCALE GENOMIC DNA]</scope>
    <source>
        <strain evidence="5 6">CGMCC 4.3491</strain>
    </source>
</reference>